<dbReference type="FunFam" id="1.10.730.10:FF:000014">
    <property type="entry name" value="Valine--tRNA ligase"/>
    <property type="match status" value="1"/>
</dbReference>
<dbReference type="EMBL" id="UINC01027594">
    <property type="protein sequence ID" value="SVB07102.1"/>
    <property type="molecule type" value="Genomic_DNA"/>
</dbReference>
<feature type="coiled-coil region" evidence="10">
    <location>
        <begin position="701"/>
        <end position="728"/>
    </location>
</feature>
<dbReference type="InterPro" id="IPR002300">
    <property type="entry name" value="aa-tRNA-synth_Ia"/>
</dbReference>
<dbReference type="Gene3D" id="1.10.730.10">
    <property type="entry name" value="Isoleucyl-tRNA Synthetase, Domain 1"/>
    <property type="match status" value="1"/>
</dbReference>
<dbReference type="PANTHER" id="PTHR11946:SF93">
    <property type="entry name" value="VALINE--TRNA LIGASE, CHLOROPLASTIC_MITOCHONDRIAL 2"/>
    <property type="match status" value="1"/>
</dbReference>
<keyword evidence="7" id="KW-0030">Aminoacyl-tRNA synthetase</keyword>
<dbReference type="SUPFAM" id="SSF47323">
    <property type="entry name" value="Anticodon-binding domain of a subclass of class I aminoacyl-tRNA synthetases"/>
    <property type="match status" value="1"/>
</dbReference>
<evidence type="ECO:0000256" key="1">
    <source>
        <dbReference type="ARBA" id="ARBA00013169"/>
    </source>
</evidence>
<dbReference type="InterPro" id="IPR019499">
    <property type="entry name" value="Val-tRNA_synth_tRNA-bd"/>
</dbReference>
<reference evidence="14" key="1">
    <citation type="submission" date="2018-05" db="EMBL/GenBank/DDBJ databases">
        <authorList>
            <person name="Lanie J.A."/>
            <person name="Ng W.-L."/>
            <person name="Kazmierczak K.M."/>
            <person name="Andrzejewski T.M."/>
            <person name="Davidsen T.M."/>
            <person name="Wayne K.J."/>
            <person name="Tettelin H."/>
            <person name="Glass J.I."/>
            <person name="Rusch D."/>
            <person name="Podicherti R."/>
            <person name="Tsui H.-C.T."/>
            <person name="Winkler M.E."/>
        </authorList>
    </citation>
    <scope>NUCLEOTIDE SEQUENCE</scope>
</reference>
<gene>
    <name evidence="14" type="ORF">METZ01_LOCUS159956</name>
</gene>
<evidence type="ECO:0000313" key="14">
    <source>
        <dbReference type="EMBL" id="SVB07102.1"/>
    </source>
</evidence>
<dbReference type="InterPro" id="IPR037118">
    <property type="entry name" value="Val-tRNA_synth_C_sf"/>
</dbReference>
<feature type="domain" description="Methionyl/Valyl/Leucyl/Isoleucyl-tRNA synthetase anticodon-binding" evidence="12">
    <location>
        <begin position="460"/>
        <end position="608"/>
    </location>
</feature>
<dbReference type="InterPro" id="IPR013155">
    <property type="entry name" value="M/V/L/I-tRNA-synth_anticd-bd"/>
</dbReference>
<dbReference type="InterPro" id="IPR002303">
    <property type="entry name" value="Valyl-tRNA_ligase"/>
</dbReference>
<name>A0A382B1B8_9ZZZZ</name>
<dbReference type="PANTHER" id="PTHR11946">
    <property type="entry name" value="VALYL-TRNA SYNTHETASES"/>
    <property type="match status" value="1"/>
</dbReference>
<dbReference type="SUPFAM" id="SSF50677">
    <property type="entry name" value="ValRS/IleRS/LeuRS editing domain"/>
    <property type="match status" value="1"/>
</dbReference>
<keyword evidence="2" id="KW-0436">Ligase</keyword>
<dbReference type="Gene3D" id="3.90.740.10">
    <property type="entry name" value="Valyl/Leucyl/Isoleucyl-tRNA synthetase, editing domain"/>
    <property type="match status" value="1"/>
</dbReference>
<dbReference type="PRINTS" id="PR00986">
    <property type="entry name" value="TRNASYNTHVAL"/>
</dbReference>
<comment type="catalytic activity">
    <reaction evidence="9">
        <text>tRNA(Val) + L-valine + ATP = L-valyl-tRNA(Val) + AMP + diphosphate</text>
        <dbReference type="Rhea" id="RHEA:10704"/>
        <dbReference type="Rhea" id="RHEA-COMP:9672"/>
        <dbReference type="Rhea" id="RHEA-COMP:9708"/>
        <dbReference type="ChEBI" id="CHEBI:30616"/>
        <dbReference type="ChEBI" id="CHEBI:33019"/>
        <dbReference type="ChEBI" id="CHEBI:57762"/>
        <dbReference type="ChEBI" id="CHEBI:78442"/>
        <dbReference type="ChEBI" id="CHEBI:78537"/>
        <dbReference type="ChEBI" id="CHEBI:456215"/>
        <dbReference type="EC" id="6.1.1.9"/>
    </reaction>
</comment>
<evidence type="ECO:0000259" key="11">
    <source>
        <dbReference type="Pfam" id="PF00133"/>
    </source>
</evidence>
<evidence type="ECO:0000256" key="10">
    <source>
        <dbReference type="SAM" id="Coils"/>
    </source>
</evidence>
<dbReference type="FunFam" id="3.90.740.10:FF:000005">
    <property type="entry name" value="Valine--tRNA ligase, mitochondrial"/>
    <property type="match status" value="1"/>
</dbReference>
<evidence type="ECO:0000259" key="13">
    <source>
        <dbReference type="Pfam" id="PF10458"/>
    </source>
</evidence>
<dbReference type="NCBIfam" id="NF004349">
    <property type="entry name" value="PRK05729.1"/>
    <property type="match status" value="1"/>
</dbReference>
<evidence type="ECO:0000256" key="6">
    <source>
        <dbReference type="ARBA" id="ARBA00023054"/>
    </source>
</evidence>
<dbReference type="SUPFAM" id="SSF46589">
    <property type="entry name" value="tRNA-binding arm"/>
    <property type="match status" value="1"/>
</dbReference>
<keyword evidence="3" id="KW-0547">Nucleotide-binding</keyword>
<keyword evidence="4" id="KW-0067">ATP-binding</keyword>
<dbReference type="Pfam" id="PF00133">
    <property type="entry name" value="tRNA-synt_1"/>
    <property type="match status" value="1"/>
</dbReference>
<dbReference type="Gene3D" id="3.40.50.620">
    <property type="entry name" value="HUPs"/>
    <property type="match status" value="2"/>
</dbReference>
<evidence type="ECO:0000256" key="2">
    <source>
        <dbReference type="ARBA" id="ARBA00022598"/>
    </source>
</evidence>
<dbReference type="NCBIfam" id="TIGR00422">
    <property type="entry name" value="valS"/>
    <property type="match status" value="1"/>
</dbReference>
<proteinExistence type="predicted"/>
<dbReference type="InterPro" id="IPR009080">
    <property type="entry name" value="tRNAsynth_Ia_anticodon-bd"/>
</dbReference>
<evidence type="ECO:0000259" key="12">
    <source>
        <dbReference type="Pfam" id="PF08264"/>
    </source>
</evidence>
<evidence type="ECO:0000256" key="9">
    <source>
        <dbReference type="ARBA" id="ARBA00047552"/>
    </source>
</evidence>
<feature type="non-terminal residue" evidence="14">
    <location>
        <position position="1"/>
    </location>
</feature>
<keyword evidence="5" id="KW-0648">Protein biosynthesis</keyword>
<dbReference type="GO" id="GO:0005524">
    <property type="term" value="F:ATP binding"/>
    <property type="evidence" value="ECO:0007669"/>
    <property type="project" value="UniProtKB-KW"/>
</dbReference>
<dbReference type="CDD" id="cd07962">
    <property type="entry name" value="Anticodon_Ia_Val"/>
    <property type="match status" value="1"/>
</dbReference>
<dbReference type="AlphaFoldDB" id="A0A382B1B8"/>
<dbReference type="SUPFAM" id="SSF52374">
    <property type="entry name" value="Nucleotidylyl transferase"/>
    <property type="match status" value="1"/>
</dbReference>
<dbReference type="InterPro" id="IPR009008">
    <property type="entry name" value="Val/Leu/Ile-tRNA-synth_edit"/>
</dbReference>
<evidence type="ECO:0000256" key="8">
    <source>
        <dbReference type="ARBA" id="ARBA00029936"/>
    </source>
</evidence>
<feature type="domain" description="Valyl-tRNA synthetase tRNA-binding arm" evidence="13">
    <location>
        <begin position="664"/>
        <end position="728"/>
    </location>
</feature>
<dbReference type="GO" id="GO:0005829">
    <property type="term" value="C:cytosol"/>
    <property type="evidence" value="ECO:0007669"/>
    <property type="project" value="TreeGrafter"/>
</dbReference>
<dbReference type="GO" id="GO:0002161">
    <property type="term" value="F:aminoacyl-tRNA deacylase activity"/>
    <property type="evidence" value="ECO:0007669"/>
    <property type="project" value="InterPro"/>
</dbReference>
<dbReference type="InterPro" id="IPR033705">
    <property type="entry name" value="Anticodon_Ia_Val"/>
</dbReference>
<keyword evidence="6 10" id="KW-0175">Coiled coil</keyword>
<dbReference type="Pfam" id="PF10458">
    <property type="entry name" value="Val_tRNA-synt_C"/>
    <property type="match status" value="1"/>
</dbReference>
<dbReference type="InterPro" id="IPR014729">
    <property type="entry name" value="Rossmann-like_a/b/a_fold"/>
</dbReference>
<evidence type="ECO:0000256" key="4">
    <source>
        <dbReference type="ARBA" id="ARBA00022840"/>
    </source>
</evidence>
<dbReference type="EC" id="6.1.1.9" evidence="1"/>
<organism evidence="14">
    <name type="scientific">marine metagenome</name>
    <dbReference type="NCBI Taxonomy" id="408172"/>
    <lineage>
        <taxon>unclassified sequences</taxon>
        <taxon>metagenomes</taxon>
        <taxon>ecological metagenomes</taxon>
    </lineage>
</organism>
<evidence type="ECO:0000256" key="3">
    <source>
        <dbReference type="ARBA" id="ARBA00022741"/>
    </source>
</evidence>
<dbReference type="Gene3D" id="1.10.287.380">
    <property type="entry name" value="Valyl-tRNA synthetase, C-terminal domain"/>
    <property type="match status" value="1"/>
</dbReference>
<dbReference type="GO" id="GO:0004832">
    <property type="term" value="F:valine-tRNA ligase activity"/>
    <property type="evidence" value="ECO:0007669"/>
    <property type="project" value="UniProtKB-EC"/>
</dbReference>
<evidence type="ECO:0000256" key="5">
    <source>
        <dbReference type="ARBA" id="ARBA00022917"/>
    </source>
</evidence>
<evidence type="ECO:0000256" key="7">
    <source>
        <dbReference type="ARBA" id="ARBA00023146"/>
    </source>
</evidence>
<feature type="domain" description="Aminoacyl-tRNA synthetase class Ia" evidence="11">
    <location>
        <begin position="2"/>
        <end position="413"/>
    </location>
</feature>
<sequence length="729" mass="84459">YSRAVMEAFVRLHKKGLVYRGYRLVNWCPVSQSAISDEEVKHKEVQGYLWTISYPFKDKNGALEVATTRPETMLGDSAVAVHPQDDRYRKYIGQKIELPLTGRIIPIIGDEFVDPDFGTGCIKVTPAHDPNDFEIGKRHNLDFINIMNPDASLNNDVPEKFKGLTREDAREQVIEDLKNCKLITNEESYTHSVGFSERGNVPIEFYLSEQWYLKMKSLAEPAITAVKDGDIKFHPSYWVKTYDHWIQNIKDWCISRQLWWGHRIPVWYKKGEDSSLQENIHVSVDGPKDPENWEQDKDVLDTWASSWIWPFGVHDWPEDSNDLNSFYPTNALVTGPDIIFFWVARMIMAGIEFMEDIPFKDVYFTSILRDEKGRKLSKSLGNSPDPLDLIEQYGADAVRFSILLISPQGMDVLFSADRMELGRNFMNKLWNAARFVKMNTPSTELLPEMNEIETEFKLPEKWIISRLNNTIMEVNRRINKFQFNEAVKVIYDFTWSDYCDWMIEISKISFYGEDEKRKKCLQAVAVSVLKQILCLLHPFVPFITEELWHQFCNENEGDIILAKWPDYNKNKVDEDAEQTMDLLKEIITSIRSVRNRMGVPPSKKSDLIIRTENGELCEYYKNIIQTLGSINIITMGSSIQKPPHSATIVVRGMEIFVPLEGLIDFDLEKTRLKKRKEELTGHCELALKTINSKSFLEKAPASVVENKKKKLNEMNLELEKLVSNLEMLN</sequence>
<accession>A0A382B1B8</accession>
<dbReference type="Pfam" id="PF08264">
    <property type="entry name" value="Anticodon_1"/>
    <property type="match status" value="1"/>
</dbReference>
<protein>
    <recommendedName>
        <fullName evidence="1">valine--tRNA ligase</fullName>
        <ecNumber evidence="1">6.1.1.9</ecNumber>
    </recommendedName>
    <alternativeName>
        <fullName evidence="8">Valyl-tRNA synthetase</fullName>
    </alternativeName>
</protein>
<dbReference type="GO" id="GO:0006438">
    <property type="term" value="P:valyl-tRNA aminoacylation"/>
    <property type="evidence" value="ECO:0007669"/>
    <property type="project" value="InterPro"/>
</dbReference>
<dbReference type="InterPro" id="IPR010978">
    <property type="entry name" value="tRNA-bd_arm"/>
</dbReference>